<comment type="caution">
    <text evidence="3">The sequence shown here is derived from an EMBL/GenBank/DDBJ whole genome shotgun (WGS) entry which is preliminary data.</text>
</comment>
<keyword evidence="4" id="KW-1185">Reference proteome</keyword>
<feature type="transmembrane region" description="Helical" evidence="2">
    <location>
        <begin position="161"/>
        <end position="182"/>
    </location>
</feature>
<evidence type="ECO:0000256" key="1">
    <source>
        <dbReference type="SAM" id="MobiDB-lite"/>
    </source>
</evidence>
<protein>
    <submittedName>
        <fullName evidence="3">Uncharacterized protein</fullName>
    </submittedName>
</protein>
<gene>
    <name evidence="3" type="ORF">CcCBS67573_g01901</name>
</gene>
<dbReference type="EMBL" id="QEAP01000035">
    <property type="protein sequence ID" value="TPX76828.1"/>
    <property type="molecule type" value="Genomic_DNA"/>
</dbReference>
<keyword evidence="2" id="KW-0472">Membrane</keyword>
<sequence>MFSKIFRRKKDGSDRALDDVPPNVTAAKTKIVSTTTTTTTTASAASPRVGVPLPKPASSSVSTAPDAHVVTTARGLRVPITFWLIGYSTLSMLPKAIGNDALLARYVPGAVVVGLGRGELAYEPLFVLSGVAAGTQLAAVIPEGKDIPDRWTLIKFWTSKVGAVLPAVGSLLFSLAISVFRGERGIEQSAARKANLFAVLTDCAFYLAAPFAFKALRTSDRGAAPRLAIGTSIIAGVLSFIGSTRLGLRPSVVTSKAVPFAFALSPARNSFVSSIPLRFPAFFAGLALAAERQRSDKGRGPSVTNQVVGAVASAVIWSALLFVPPGFGEPQFIQIFNAFRYPAAALATYLALRPIIAVPKEESLTSPWRVKLHAVLTHPTTEAISTVITTAEAVHREVITFVFYAARQAGIIDRMSLTAGELTDVKVVGVYAVVVLVSLGVGVAVHRILQTPALKQVKEWFDPFVPRCSKAWIRIEIAVCALKRRYVVLASTSWDKQTPTILLAVSIGNPFETVHVAGAAIPRYRVAAGVFATFFGLYVANKTYKSFQPRAAIEFGSKEEENYVKRYIHHHHQEAHSKPAFIRETYQGPSGQL</sequence>
<feature type="compositionally biased region" description="Low complexity" evidence="1">
    <location>
        <begin position="24"/>
        <end position="45"/>
    </location>
</feature>
<keyword evidence="2" id="KW-0812">Transmembrane</keyword>
<feature type="transmembrane region" description="Helical" evidence="2">
    <location>
        <begin position="227"/>
        <end position="248"/>
    </location>
</feature>
<reference evidence="3 4" key="1">
    <citation type="journal article" date="2019" name="Sci. Rep.">
        <title>Comparative genomics of chytrid fungi reveal insights into the obligate biotrophic and pathogenic lifestyle of Synchytrium endobioticum.</title>
        <authorList>
            <person name="van de Vossenberg B.T.L.H."/>
            <person name="Warris S."/>
            <person name="Nguyen H.D.T."/>
            <person name="van Gent-Pelzer M.P.E."/>
            <person name="Joly D.L."/>
            <person name="van de Geest H.C."/>
            <person name="Bonants P.J.M."/>
            <person name="Smith D.S."/>
            <person name="Levesque C.A."/>
            <person name="van der Lee T.A.J."/>
        </authorList>
    </citation>
    <scope>NUCLEOTIDE SEQUENCE [LARGE SCALE GENOMIC DNA]</scope>
    <source>
        <strain evidence="3 4">CBS 675.73</strain>
    </source>
</reference>
<feature type="transmembrane region" description="Helical" evidence="2">
    <location>
        <begin position="428"/>
        <end position="449"/>
    </location>
</feature>
<evidence type="ECO:0000256" key="2">
    <source>
        <dbReference type="SAM" id="Phobius"/>
    </source>
</evidence>
<organism evidence="3 4">
    <name type="scientific">Chytriomyces confervae</name>
    <dbReference type="NCBI Taxonomy" id="246404"/>
    <lineage>
        <taxon>Eukaryota</taxon>
        <taxon>Fungi</taxon>
        <taxon>Fungi incertae sedis</taxon>
        <taxon>Chytridiomycota</taxon>
        <taxon>Chytridiomycota incertae sedis</taxon>
        <taxon>Chytridiomycetes</taxon>
        <taxon>Chytridiales</taxon>
        <taxon>Chytriomycetaceae</taxon>
        <taxon>Chytriomyces</taxon>
    </lineage>
</organism>
<feature type="compositionally biased region" description="Basic residues" evidence="1">
    <location>
        <begin position="1"/>
        <end position="10"/>
    </location>
</feature>
<keyword evidence="2" id="KW-1133">Transmembrane helix</keyword>
<proteinExistence type="predicted"/>
<name>A0A507FN12_9FUNG</name>
<feature type="region of interest" description="Disordered" evidence="1">
    <location>
        <begin position="1"/>
        <end position="58"/>
    </location>
</feature>
<evidence type="ECO:0000313" key="3">
    <source>
        <dbReference type="EMBL" id="TPX76828.1"/>
    </source>
</evidence>
<dbReference type="AlphaFoldDB" id="A0A507FN12"/>
<evidence type="ECO:0000313" key="4">
    <source>
        <dbReference type="Proteomes" id="UP000320333"/>
    </source>
</evidence>
<accession>A0A507FN12</accession>
<feature type="transmembrane region" description="Helical" evidence="2">
    <location>
        <begin position="194"/>
        <end position="215"/>
    </location>
</feature>
<dbReference type="OrthoDB" id="2151216at2759"/>
<dbReference type="Proteomes" id="UP000320333">
    <property type="component" value="Unassembled WGS sequence"/>
</dbReference>